<dbReference type="InterPro" id="IPR007492">
    <property type="entry name" value="LytTR_DNA-bd_dom"/>
</dbReference>
<dbReference type="InterPro" id="IPR001789">
    <property type="entry name" value="Sig_transdc_resp-reg_receiver"/>
</dbReference>
<dbReference type="InterPro" id="IPR046947">
    <property type="entry name" value="LytR-like"/>
</dbReference>
<dbReference type="EMBL" id="FNFO01000001">
    <property type="protein sequence ID" value="SDJ79765.1"/>
    <property type="molecule type" value="Genomic_DNA"/>
</dbReference>
<organism evidence="4 5">
    <name type="scientific">Catalinimonas alkaloidigena</name>
    <dbReference type="NCBI Taxonomy" id="1075417"/>
    <lineage>
        <taxon>Bacteria</taxon>
        <taxon>Pseudomonadati</taxon>
        <taxon>Bacteroidota</taxon>
        <taxon>Cytophagia</taxon>
        <taxon>Cytophagales</taxon>
        <taxon>Catalimonadaceae</taxon>
        <taxon>Catalinimonas</taxon>
    </lineage>
</organism>
<evidence type="ECO:0000259" key="3">
    <source>
        <dbReference type="PROSITE" id="PS50930"/>
    </source>
</evidence>
<dbReference type="Gene3D" id="2.40.50.1020">
    <property type="entry name" value="LytTr DNA-binding domain"/>
    <property type="match status" value="1"/>
</dbReference>
<evidence type="ECO:0000256" key="1">
    <source>
        <dbReference type="PROSITE-ProRule" id="PRU00169"/>
    </source>
</evidence>
<dbReference type="PROSITE" id="PS50110">
    <property type="entry name" value="RESPONSE_REGULATORY"/>
    <property type="match status" value="1"/>
</dbReference>
<dbReference type="SUPFAM" id="SSF52172">
    <property type="entry name" value="CheY-like"/>
    <property type="match status" value="1"/>
</dbReference>
<keyword evidence="4" id="KW-0238">DNA-binding</keyword>
<dbReference type="AlphaFoldDB" id="A0A1G8WQ70"/>
<keyword evidence="5" id="KW-1185">Reference proteome</keyword>
<dbReference type="GO" id="GO:0003677">
    <property type="term" value="F:DNA binding"/>
    <property type="evidence" value="ECO:0007669"/>
    <property type="project" value="UniProtKB-KW"/>
</dbReference>
<dbReference type="Pfam" id="PF00072">
    <property type="entry name" value="Response_reg"/>
    <property type="match status" value="1"/>
</dbReference>
<dbReference type="Pfam" id="PF04397">
    <property type="entry name" value="LytTR"/>
    <property type="match status" value="1"/>
</dbReference>
<protein>
    <submittedName>
        <fullName evidence="4">DNA-binding response regulator, LytR/AlgR family</fullName>
    </submittedName>
</protein>
<keyword evidence="1" id="KW-0597">Phosphoprotein</keyword>
<accession>A0A1G8WQ70</accession>
<dbReference type="RefSeq" id="WP_245705937.1">
    <property type="nucleotide sequence ID" value="NZ_FNFO01000001.1"/>
</dbReference>
<feature type="domain" description="HTH LytTR-type" evidence="3">
    <location>
        <begin position="125"/>
        <end position="223"/>
    </location>
</feature>
<dbReference type="InterPro" id="IPR011006">
    <property type="entry name" value="CheY-like_superfamily"/>
</dbReference>
<dbReference type="STRING" id="1075417.SAMN05421823_101136"/>
<dbReference type="Proteomes" id="UP000198510">
    <property type="component" value="Unassembled WGS sequence"/>
</dbReference>
<sequence>MIVDDEELARFVLKNFIKQTDFLTLGYECESAIEAVNILQKDQVDLIFLDVQMPEMSGLELLESLDHLPPVILVTSKKDYAAEAFEHSVVDYLVKPIQYPRFIRAVMKVKEKQESRPGGSSNDDIFIRTDSKIVKLNYSSILYVEALADYVMINTTTNRHIVHSTMKGMERKLPADTFARVHRSFIVNLPKVQQIKDLHVVINDKEIPIGASYKDKFMKRLKFL</sequence>
<dbReference type="Gene3D" id="3.40.50.2300">
    <property type="match status" value="1"/>
</dbReference>
<gene>
    <name evidence="4" type="ORF">SAMN05421823_101136</name>
</gene>
<feature type="modified residue" description="4-aspartylphosphate" evidence="1">
    <location>
        <position position="50"/>
    </location>
</feature>
<dbReference type="PANTHER" id="PTHR37299">
    <property type="entry name" value="TRANSCRIPTIONAL REGULATOR-RELATED"/>
    <property type="match status" value="1"/>
</dbReference>
<reference evidence="4 5" key="1">
    <citation type="submission" date="2016-10" db="EMBL/GenBank/DDBJ databases">
        <authorList>
            <person name="de Groot N.N."/>
        </authorList>
    </citation>
    <scope>NUCLEOTIDE SEQUENCE [LARGE SCALE GENOMIC DNA]</scope>
    <source>
        <strain evidence="4 5">DSM 25186</strain>
    </source>
</reference>
<proteinExistence type="predicted"/>
<name>A0A1G8WQ70_9BACT</name>
<evidence type="ECO:0000313" key="5">
    <source>
        <dbReference type="Proteomes" id="UP000198510"/>
    </source>
</evidence>
<dbReference type="PANTHER" id="PTHR37299:SF1">
    <property type="entry name" value="STAGE 0 SPORULATION PROTEIN A HOMOLOG"/>
    <property type="match status" value="1"/>
</dbReference>
<evidence type="ECO:0000259" key="2">
    <source>
        <dbReference type="PROSITE" id="PS50110"/>
    </source>
</evidence>
<feature type="domain" description="Response regulatory" evidence="2">
    <location>
        <begin position="1"/>
        <end position="110"/>
    </location>
</feature>
<dbReference type="GO" id="GO:0000156">
    <property type="term" value="F:phosphorelay response regulator activity"/>
    <property type="evidence" value="ECO:0007669"/>
    <property type="project" value="InterPro"/>
</dbReference>
<dbReference type="SMART" id="SM00448">
    <property type="entry name" value="REC"/>
    <property type="match status" value="1"/>
</dbReference>
<evidence type="ECO:0000313" key="4">
    <source>
        <dbReference type="EMBL" id="SDJ79765.1"/>
    </source>
</evidence>
<dbReference type="PROSITE" id="PS50930">
    <property type="entry name" value="HTH_LYTTR"/>
    <property type="match status" value="1"/>
</dbReference>
<dbReference type="SMART" id="SM00850">
    <property type="entry name" value="LytTR"/>
    <property type="match status" value="1"/>
</dbReference>